<dbReference type="SUPFAM" id="SSF46785">
    <property type="entry name" value="Winged helix' DNA-binding domain"/>
    <property type="match status" value="1"/>
</dbReference>
<feature type="domain" description="HTH iclR-type" evidence="2">
    <location>
        <begin position="1"/>
        <end position="44"/>
    </location>
</feature>
<evidence type="ECO:0000256" key="1">
    <source>
        <dbReference type="SAM" id="MobiDB-lite"/>
    </source>
</evidence>
<keyword evidence="4" id="KW-1185">Reference proteome</keyword>
<dbReference type="CDD" id="cd00090">
    <property type="entry name" value="HTH_ARSR"/>
    <property type="match status" value="1"/>
</dbReference>
<dbReference type="InterPro" id="IPR005471">
    <property type="entry name" value="Tscrpt_reg_IclR_N"/>
</dbReference>
<accession>A0ABP7GME7</accession>
<proteinExistence type="predicted"/>
<dbReference type="Gene3D" id="1.10.10.10">
    <property type="entry name" value="Winged helix-like DNA-binding domain superfamily/Winged helix DNA-binding domain"/>
    <property type="match status" value="1"/>
</dbReference>
<gene>
    <name evidence="3" type="ORF">GCM10022240_18610</name>
</gene>
<comment type="caution">
    <text evidence="3">The sequence shown here is derived from an EMBL/GenBank/DDBJ whole genome shotgun (WGS) entry which is preliminary data.</text>
</comment>
<reference evidence="4" key="1">
    <citation type="journal article" date="2019" name="Int. J. Syst. Evol. Microbiol.">
        <title>The Global Catalogue of Microorganisms (GCM) 10K type strain sequencing project: providing services to taxonomists for standard genome sequencing and annotation.</title>
        <authorList>
            <consortium name="The Broad Institute Genomics Platform"/>
            <consortium name="The Broad Institute Genome Sequencing Center for Infectious Disease"/>
            <person name="Wu L."/>
            <person name="Ma J."/>
        </authorList>
    </citation>
    <scope>NUCLEOTIDE SEQUENCE [LARGE SCALE GENOMIC DNA]</scope>
    <source>
        <strain evidence="4">JCM 16950</strain>
    </source>
</reference>
<feature type="region of interest" description="Disordered" evidence="1">
    <location>
        <begin position="44"/>
        <end position="72"/>
    </location>
</feature>
<dbReference type="EMBL" id="BAABAF010000006">
    <property type="protein sequence ID" value="GAA3766374.1"/>
    <property type="molecule type" value="Genomic_DNA"/>
</dbReference>
<protein>
    <submittedName>
        <fullName evidence="3">Helix-turn-helix domain-containing protein</fullName>
    </submittedName>
</protein>
<sequence length="188" mass="20794">MQILHLLLERPDRLLVELVEATGLHENTVREHLQRLIESGYVVPRPEPRTTRGRPRMRYSAVSGADAPSSPVAQRKVRAAAERGDLMRRMMPWTDTPALPEAAHHQLDALLEDLQEAGFEPVVDPAALTVDLSPCEHTREHPEHRDALCAVHVGLMRGVLTEAGGPLEVEGLLPTCDPAQCHVQLTLT</sequence>
<dbReference type="InterPro" id="IPR011991">
    <property type="entry name" value="ArsR-like_HTH"/>
</dbReference>
<evidence type="ECO:0000313" key="3">
    <source>
        <dbReference type="EMBL" id="GAA3766374.1"/>
    </source>
</evidence>
<name>A0ABP7GME7_9MICO</name>
<dbReference type="Proteomes" id="UP001500540">
    <property type="component" value="Unassembled WGS sequence"/>
</dbReference>
<dbReference type="InterPro" id="IPR036390">
    <property type="entry name" value="WH_DNA-bd_sf"/>
</dbReference>
<dbReference type="InterPro" id="IPR036388">
    <property type="entry name" value="WH-like_DNA-bd_sf"/>
</dbReference>
<evidence type="ECO:0000313" key="4">
    <source>
        <dbReference type="Proteomes" id="UP001500540"/>
    </source>
</evidence>
<organism evidence="3 4">
    <name type="scientific">Microbacterium kribbense</name>
    <dbReference type="NCBI Taxonomy" id="433645"/>
    <lineage>
        <taxon>Bacteria</taxon>
        <taxon>Bacillati</taxon>
        <taxon>Actinomycetota</taxon>
        <taxon>Actinomycetes</taxon>
        <taxon>Micrococcales</taxon>
        <taxon>Microbacteriaceae</taxon>
        <taxon>Microbacterium</taxon>
    </lineage>
</organism>
<dbReference type="Pfam" id="PF09339">
    <property type="entry name" value="HTH_IclR"/>
    <property type="match status" value="1"/>
</dbReference>
<evidence type="ECO:0000259" key="2">
    <source>
        <dbReference type="Pfam" id="PF09339"/>
    </source>
</evidence>